<organism evidence="2 3">
    <name type="scientific">Halohasta litorea</name>
    <dbReference type="NCBI Taxonomy" id="869891"/>
    <lineage>
        <taxon>Archaea</taxon>
        <taxon>Methanobacteriati</taxon>
        <taxon>Methanobacteriota</taxon>
        <taxon>Stenosarchaea group</taxon>
        <taxon>Halobacteria</taxon>
        <taxon>Halobacteriales</taxon>
        <taxon>Haloferacaceae</taxon>
        <taxon>Halohasta</taxon>
    </lineage>
</organism>
<dbReference type="AlphaFoldDB" id="A0ABD6D9L1"/>
<keyword evidence="3" id="KW-1185">Reference proteome</keyword>
<keyword evidence="1" id="KW-0812">Transmembrane</keyword>
<sequence length="329" mass="36315">MVRNLQQQTHSTPEEDHDRLSQLFKLHEQIVIYEPVNIPEVFGKDPDQTVAFEVALAALLATAVLSVSISVSVLELGSAIAAILLLATTVVRKMILDNSFIDTDQKMQKTTGWMQYLMILSVIYLAIYITESVFAALLGNVLLVSAGVLTLGVLTLMFVYEFTFGDLFFWAAVKFHNLAVRDDLNYFTHGLLELARTMLAISPQVFNEEHPAVRKIRYQGFRAPVRGSKQFTVSVLLGATLGILGFGALVTVPLLHLFGELSILYTVLAVVLLGGSSLFLQSLLQFLLSRYGNASFEEVSGLREDILPVMIVLSVALIYEIEPVIVSFG</sequence>
<protein>
    <submittedName>
        <fullName evidence="2">Uncharacterized protein</fullName>
    </submittedName>
</protein>
<proteinExistence type="predicted"/>
<comment type="caution">
    <text evidence="2">The sequence shown here is derived from an EMBL/GenBank/DDBJ whole genome shotgun (WGS) entry which is preliminary data.</text>
</comment>
<keyword evidence="1" id="KW-0472">Membrane</keyword>
<dbReference type="EMBL" id="JBHUDM010000002">
    <property type="protein sequence ID" value="MFD1641798.1"/>
    <property type="molecule type" value="Genomic_DNA"/>
</dbReference>
<feature type="transmembrane region" description="Helical" evidence="1">
    <location>
        <begin position="76"/>
        <end position="95"/>
    </location>
</feature>
<feature type="transmembrane region" description="Helical" evidence="1">
    <location>
        <begin position="309"/>
        <end position="328"/>
    </location>
</feature>
<reference evidence="2 3" key="1">
    <citation type="journal article" date="2019" name="Int. J. Syst. Evol. Microbiol.">
        <title>The Global Catalogue of Microorganisms (GCM) 10K type strain sequencing project: providing services to taxonomists for standard genome sequencing and annotation.</title>
        <authorList>
            <consortium name="The Broad Institute Genomics Platform"/>
            <consortium name="The Broad Institute Genome Sequencing Center for Infectious Disease"/>
            <person name="Wu L."/>
            <person name="Ma J."/>
        </authorList>
    </citation>
    <scope>NUCLEOTIDE SEQUENCE [LARGE SCALE GENOMIC DNA]</scope>
    <source>
        <strain evidence="2 3">CGMCC 1.10593</strain>
    </source>
</reference>
<feature type="transmembrane region" description="Helical" evidence="1">
    <location>
        <begin position="116"/>
        <end position="135"/>
    </location>
</feature>
<feature type="transmembrane region" description="Helical" evidence="1">
    <location>
        <begin position="141"/>
        <end position="160"/>
    </location>
</feature>
<accession>A0ABD6D9L1</accession>
<dbReference type="RefSeq" id="WP_256395821.1">
    <property type="nucleotide sequence ID" value="NZ_JANHDJ010000002.1"/>
</dbReference>
<gene>
    <name evidence="2" type="ORF">ACFSBW_07915</name>
</gene>
<keyword evidence="1" id="KW-1133">Transmembrane helix</keyword>
<feature type="transmembrane region" description="Helical" evidence="1">
    <location>
        <begin position="263"/>
        <end position="288"/>
    </location>
</feature>
<dbReference type="Proteomes" id="UP001597052">
    <property type="component" value="Unassembled WGS sequence"/>
</dbReference>
<evidence type="ECO:0000256" key="1">
    <source>
        <dbReference type="SAM" id="Phobius"/>
    </source>
</evidence>
<evidence type="ECO:0000313" key="3">
    <source>
        <dbReference type="Proteomes" id="UP001597052"/>
    </source>
</evidence>
<feature type="transmembrane region" description="Helical" evidence="1">
    <location>
        <begin position="231"/>
        <end position="257"/>
    </location>
</feature>
<evidence type="ECO:0000313" key="2">
    <source>
        <dbReference type="EMBL" id="MFD1641798.1"/>
    </source>
</evidence>
<name>A0ABD6D9L1_9EURY</name>